<dbReference type="PROSITE" id="PS00087">
    <property type="entry name" value="SOD_CU_ZN_1"/>
    <property type="match status" value="1"/>
</dbReference>
<dbReference type="Proteomes" id="UP000182983">
    <property type="component" value="Unassembled WGS sequence"/>
</dbReference>
<keyword evidence="6" id="KW-1185">Reference proteome</keyword>
<evidence type="ECO:0000313" key="6">
    <source>
        <dbReference type="Proteomes" id="UP000182983"/>
    </source>
</evidence>
<feature type="chain" id="PRO_5010234751" description="Superoxide dismutase [Cu-Zn]" evidence="3">
    <location>
        <begin position="23"/>
        <end position="178"/>
    </location>
</feature>
<dbReference type="EMBL" id="FNWO01000005">
    <property type="protein sequence ID" value="SEH34156.1"/>
    <property type="molecule type" value="Genomic_DNA"/>
</dbReference>
<sequence>MTRSASAAVAFGLCLAAGTAFADSLSIPINRVNPAGAGAPVGVIVASDGPGGLVLVPRLLGLPPGPHGFHLHEFPSCAAREVDGKTIPAHTAGGHYDPDRTGAHQGPHGSGHRGDLPALIVAEDGTAGAPLLAPHLTLADLPGHSLMIHVGGDNYGDQPLPLGGGGARLACGVIPAAK</sequence>
<comment type="catalytic activity">
    <reaction evidence="2">
        <text>2 superoxide + 2 H(+) = H2O2 + O2</text>
        <dbReference type="Rhea" id="RHEA:20696"/>
        <dbReference type="ChEBI" id="CHEBI:15378"/>
        <dbReference type="ChEBI" id="CHEBI:15379"/>
        <dbReference type="ChEBI" id="CHEBI:16240"/>
        <dbReference type="ChEBI" id="CHEBI:18421"/>
        <dbReference type="EC" id="1.15.1.1"/>
    </reaction>
</comment>
<protein>
    <recommendedName>
        <fullName evidence="2">Superoxide dismutase [Cu-Zn]</fullName>
        <ecNumber evidence="2">1.15.1.1</ecNumber>
    </recommendedName>
</protein>
<keyword evidence="2" id="KW-0560">Oxidoreductase</keyword>
<dbReference type="Gene3D" id="2.60.40.200">
    <property type="entry name" value="Superoxide dismutase, copper/zinc binding domain"/>
    <property type="match status" value="1"/>
</dbReference>
<comment type="similarity">
    <text evidence="1 2">Belongs to the Cu-Zn superoxide dismutase family.</text>
</comment>
<evidence type="ECO:0000259" key="4">
    <source>
        <dbReference type="Pfam" id="PF00080"/>
    </source>
</evidence>
<evidence type="ECO:0000256" key="3">
    <source>
        <dbReference type="SAM" id="SignalP"/>
    </source>
</evidence>
<feature type="signal peptide" evidence="3">
    <location>
        <begin position="1"/>
        <end position="22"/>
    </location>
</feature>
<dbReference type="GO" id="GO:0004784">
    <property type="term" value="F:superoxide dismutase activity"/>
    <property type="evidence" value="ECO:0007669"/>
    <property type="project" value="UniProtKB-EC"/>
</dbReference>
<comment type="cofactor">
    <cofactor evidence="2">
        <name>Zn(2+)</name>
        <dbReference type="ChEBI" id="CHEBI:29105"/>
    </cofactor>
    <text evidence="2">Binds 1 zinc ion per subunit.</text>
</comment>
<dbReference type="AlphaFoldDB" id="A0A1H6HFE4"/>
<dbReference type="InterPro" id="IPR024134">
    <property type="entry name" value="SOD_Cu/Zn_/chaperone"/>
</dbReference>
<keyword evidence="2" id="KW-0479">Metal-binding</keyword>
<evidence type="ECO:0000256" key="2">
    <source>
        <dbReference type="RuleBase" id="RU000393"/>
    </source>
</evidence>
<keyword evidence="2" id="KW-0186">Copper</keyword>
<dbReference type="InterPro" id="IPR018152">
    <property type="entry name" value="SOD_Cu/Zn_BS"/>
</dbReference>
<evidence type="ECO:0000313" key="5">
    <source>
        <dbReference type="EMBL" id="SEH34156.1"/>
    </source>
</evidence>
<dbReference type="EC" id="1.15.1.1" evidence="2"/>
<comment type="cofactor">
    <cofactor evidence="2">
        <name>Cu cation</name>
        <dbReference type="ChEBI" id="CHEBI:23378"/>
    </cofactor>
    <text evidence="2">Binds 1 copper ion per subunit.</text>
</comment>
<accession>A0A1H6HFE4</accession>
<dbReference type="InterPro" id="IPR036423">
    <property type="entry name" value="SOD-like_Cu/Zn_dom_sf"/>
</dbReference>
<proteinExistence type="inferred from homology"/>
<dbReference type="PANTHER" id="PTHR10003">
    <property type="entry name" value="SUPEROXIDE DISMUTASE CU-ZN -RELATED"/>
    <property type="match status" value="1"/>
</dbReference>
<keyword evidence="2" id="KW-0862">Zinc</keyword>
<gene>
    <name evidence="5" type="ORF">SAMN04244559_01540</name>
</gene>
<dbReference type="RefSeq" id="WP_074767162.1">
    <property type="nucleotide sequence ID" value="NZ_FNWO01000005.1"/>
</dbReference>
<dbReference type="NCBIfam" id="NF007628">
    <property type="entry name" value="PRK10290.1"/>
    <property type="match status" value="1"/>
</dbReference>
<dbReference type="Pfam" id="PF00080">
    <property type="entry name" value="Sod_Cu"/>
    <property type="match status" value="1"/>
</dbReference>
<dbReference type="SUPFAM" id="SSF49329">
    <property type="entry name" value="Cu,Zn superoxide dismutase-like"/>
    <property type="match status" value="1"/>
</dbReference>
<dbReference type="GO" id="GO:0005507">
    <property type="term" value="F:copper ion binding"/>
    <property type="evidence" value="ECO:0007669"/>
    <property type="project" value="InterPro"/>
</dbReference>
<organism evidence="5 6">
    <name type="scientific">Magnetospirillum fulvum</name>
    <name type="common">Rhodospirillum fulvum</name>
    <dbReference type="NCBI Taxonomy" id="1082"/>
    <lineage>
        <taxon>Bacteria</taxon>
        <taxon>Pseudomonadati</taxon>
        <taxon>Pseudomonadota</taxon>
        <taxon>Alphaproteobacteria</taxon>
        <taxon>Rhodospirillales</taxon>
        <taxon>Rhodospirillaceae</taxon>
        <taxon>Magnetospirillum</taxon>
    </lineage>
</organism>
<dbReference type="OrthoDB" id="5431326at2"/>
<keyword evidence="3" id="KW-0732">Signal</keyword>
<dbReference type="InterPro" id="IPR001424">
    <property type="entry name" value="SOD_Cu_Zn_dom"/>
</dbReference>
<evidence type="ECO:0000256" key="1">
    <source>
        <dbReference type="ARBA" id="ARBA00010457"/>
    </source>
</evidence>
<name>A0A1H6HFE4_MAGFU</name>
<dbReference type="PROSITE" id="PS00332">
    <property type="entry name" value="SOD_CU_ZN_2"/>
    <property type="match status" value="1"/>
</dbReference>
<reference evidence="6" key="1">
    <citation type="submission" date="2016-10" db="EMBL/GenBank/DDBJ databases">
        <authorList>
            <person name="Varghese N."/>
            <person name="Submissions S."/>
        </authorList>
    </citation>
    <scope>NUCLEOTIDE SEQUENCE [LARGE SCALE GENOMIC DNA]</scope>
    <source>
        <strain evidence="6">DSM 13234</strain>
    </source>
</reference>
<feature type="domain" description="Superoxide dismutase copper/zinc binding" evidence="4">
    <location>
        <begin position="53"/>
        <end position="174"/>
    </location>
</feature>
<comment type="function">
    <text evidence="2">Destroys radicals which are normally produced within the cells and which are toxic to biological systems.</text>
</comment>